<evidence type="ECO:0000259" key="2">
    <source>
        <dbReference type="SMART" id="SM00355"/>
    </source>
</evidence>
<dbReference type="SMART" id="SM00355">
    <property type="entry name" value="ZnF_C2H2"/>
    <property type="match status" value="3"/>
</dbReference>
<protein>
    <recommendedName>
        <fullName evidence="2">C2H2-type domain-containing protein</fullName>
    </recommendedName>
</protein>
<reference evidence="3 4" key="1">
    <citation type="submission" date="2012-10" db="EMBL/GenBank/DDBJ databases">
        <title>Genome sequencing and analysis of entomopathogenic fungi Beauveria bassiana D1-5.</title>
        <authorList>
            <person name="Li Q."/>
            <person name="Wang L."/>
            <person name="Zhang Z."/>
            <person name="Wang Q."/>
            <person name="Ren J."/>
            <person name="Wang M."/>
            <person name="Xu W."/>
            <person name="Wang J."/>
            <person name="Lu Y."/>
            <person name="Du Q."/>
            <person name="Sun Z."/>
        </authorList>
    </citation>
    <scope>NUCLEOTIDE SEQUENCE [LARGE SCALE GENOMIC DNA]</scope>
    <source>
        <strain evidence="3 4">D1-5</strain>
    </source>
</reference>
<dbReference type="AlphaFoldDB" id="A0A0A2VPD3"/>
<dbReference type="eggNOG" id="ENOG502SV4E">
    <property type="taxonomic scope" value="Eukaryota"/>
</dbReference>
<dbReference type="STRING" id="1245745.A0A0A2VPD3"/>
<organism evidence="3 4">
    <name type="scientific">Beauveria bassiana D1-5</name>
    <dbReference type="NCBI Taxonomy" id="1245745"/>
    <lineage>
        <taxon>Eukaryota</taxon>
        <taxon>Fungi</taxon>
        <taxon>Dikarya</taxon>
        <taxon>Ascomycota</taxon>
        <taxon>Pezizomycotina</taxon>
        <taxon>Sordariomycetes</taxon>
        <taxon>Hypocreomycetidae</taxon>
        <taxon>Hypocreales</taxon>
        <taxon>Cordycipitaceae</taxon>
        <taxon>Beauveria</taxon>
    </lineage>
</organism>
<evidence type="ECO:0000313" key="3">
    <source>
        <dbReference type="EMBL" id="KGQ08172.1"/>
    </source>
</evidence>
<feature type="domain" description="C2H2-type" evidence="2">
    <location>
        <begin position="215"/>
        <end position="248"/>
    </location>
</feature>
<dbReference type="OrthoDB" id="5208775at2759"/>
<evidence type="ECO:0000313" key="4">
    <source>
        <dbReference type="Proteomes" id="UP000030106"/>
    </source>
</evidence>
<sequence>MRLPTPNYLAASFYSEASNFPPAATTPRSACAFEATTMGGNPDPRSSEEIQEIIAQLLQKLPQNERPQVLRRLVDIYGIRETSDELSGIASNSQRAKRAKKPSQISQRSAAGDSASPFSTPGAEPVPDKEGHLCGFCKEMDHVVVCARKNDLKRHMGDFHHIVTEFICPVEDCTFRTESKKRFSQHIKIDGRHKQVVSNNEMHVHENTVCEPLVFACGFDNCSVLLEAPPEGDGGKTFREYIEHVIKHYDEEKCANWSYSTRIRNLLRQSRMQGALQNVDLSSLEWGWNRSTDLRRDLITGTIDNKTGMLQRAIHTSGNHGRDDMQRRPMLDMPRTVAARPKEIGRRRNRIRRSPVNATAPAQYDCSSSYHTHIPEPLAAPDMALGRSSDPSPSPVTYHNGMHTTPPTTMGEVMHHVYAGGSSEVFMGADVSPLDPQLYPGVPAQHGYPSQRELPAFGMHDGYAMIDVETGFLRPGMNNHKF</sequence>
<feature type="compositionally biased region" description="Polar residues" evidence="1">
    <location>
        <begin position="389"/>
        <end position="405"/>
    </location>
</feature>
<feature type="domain" description="C2H2-type" evidence="2">
    <location>
        <begin position="166"/>
        <end position="193"/>
    </location>
</feature>
<dbReference type="EMBL" id="ANFO01000606">
    <property type="protein sequence ID" value="KGQ08172.1"/>
    <property type="molecule type" value="Genomic_DNA"/>
</dbReference>
<name>A0A0A2VPD3_BEABA</name>
<feature type="region of interest" description="Disordered" evidence="1">
    <location>
        <begin position="87"/>
        <end position="126"/>
    </location>
</feature>
<comment type="caution">
    <text evidence="3">The sequence shown here is derived from an EMBL/GenBank/DDBJ whole genome shotgun (WGS) entry which is preliminary data.</text>
</comment>
<accession>A0A0A2VPD3</accession>
<dbReference type="InterPro" id="IPR013087">
    <property type="entry name" value="Znf_C2H2_type"/>
</dbReference>
<dbReference type="Proteomes" id="UP000030106">
    <property type="component" value="Unassembled WGS sequence"/>
</dbReference>
<feature type="region of interest" description="Disordered" evidence="1">
    <location>
        <begin position="340"/>
        <end position="405"/>
    </location>
</feature>
<dbReference type="HOGENOM" id="CLU_611125_0_0_1"/>
<feature type="domain" description="C2H2-type" evidence="2">
    <location>
        <begin position="132"/>
        <end position="160"/>
    </location>
</feature>
<gene>
    <name evidence="3" type="ORF">BBAD15_g6497</name>
</gene>
<evidence type="ECO:0000256" key="1">
    <source>
        <dbReference type="SAM" id="MobiDB-lite"/>
    </source>
</evidence>
<proteinExistence type="predicted"/>